<dbReference type="GO" id="GO:0003677">
    <property type="term" value="F:DNA binding"/>
    <property type="evidence" value="ECO:0007669"/>
    <property type="project" value="UniProtKB-KW"/>
</dbReference>
<evidence type="ECO:0000256" key="1">
    <source>
        <dbReference type="ARBA" id="ARBA00000185"/>
    </source>
</evidence>
<comment type="catalytic activity">
    <reaction evidence="1">
        <text>ATP-dependent breakage, passage and rejoining of double-stranded DNA.</text>
        <dbReference type="EC" id="5.6.2.2"/>
    </reaction>
</comment>
<dbReference type="CDD" id="cd00090">
    <property type="entry name" value="HTH_ARSR"/>
    <property type="match status" value="1"/>
</dbReference>
<keyword evidence="7" id="KW-0238">DNA-binding</keyword>
<keyword evidence="9" id="KW-0175">Coiled coil</keyword>
<evidence type="ECO:0000256" key="5">
    <source>
        <dbReference type="ARBA" id="ARBA00022840"/>
    </source>
</evidence>
<dbReference type="RefSeq" id="WP_237087071.1">
    <property type="nucleotide sequence ID" value="NZ_CP016809.1"/>
</dbReference>
<dbReference type="Gene3D" id="3.30.565.10">
    <property type="entry name" value="Histidine kinase-like ATPase, C-terminal domain"/>
    <property type="match status" value="1"/>
</dbReference>
<dbReference type="PANTHER" id="PTHR45866:SF1">
    <property type="entry name" value="DNA GYRASE SUBUNIT B, MITOCHONDRIAL"/>
    <property type="match status" value="1"/>
</dbReference>
<evidence type="ECO:0000256" key="8">
    <source>
        <dbReference type="ARBA" id="ARBA00023235"/>
    </source>
</evidence>
<dbReference type="SUPFAM" id="SSF55874">
    <property type="entry name" value="ATPase domain of HSP90 chaperone/DNA topoisomerase II/histidine kinase"/>
    <property type="match status" value="1"/>
</dbReference>
<evidence type="ECO:0000256" key="6">
    <source>
        <dbReference type="ARBA" id="ARBA00023029"/>
    </source>
</evidence>
<dbReference type="EC" id="5.6.2.2" evidence="3"/>
<dbReference type="InterPro" id="IPR036390">
    <property type="entry name" value="WH_DNA-bd_sf"/>
</dbReference>
<dbReference type="InterPro" id="IPR036890">
    <property type="entry name" value="HATPase_C_sf"/>
</dbReference>
<comment type="similarity">
    <text evidence="2">Belongs to the type II topoisomerase GyrB family.</text>
</comment>
<keyword evidence="5" id="KW-0067">ATP-binding</keyword>
<proteinExistence type="inferred from homology"/>
<keyword evidence="8" id="KW-0413">Isomerase</keyword>
<dbReference type="GO" id="GO:0005524">
    <property type="term" value="F:ATP binding"/>
    <property type="evidence" value="ECO:0007669"/>
    <property type="project" value="UniProtKB-KW"/>
</dbReference>
<gene>
    <name evidence="11" type="ORF">BBD41_13030</name>
</gene>
<evidence type="ECO:0000256" key="2">
    <source>
        <dbReference type="ARBA" id="ARBA00010708"/>
    </source>
</evidence>
<dbReference type="Pfam" id="PF02518">
    <property type="entry name" value="HATPase_c"/>
    <property type="match status" value="1"/>
</dbReference>
<reference evidence="11" key="1">
    <citation type="submission" date="2016-08" db="EMBL/GenBank/DDBJ databases">
        <title>Complete Genome Seqeunce of Paenibacillus sp. nov. IHBB 9852 from high altitute lake of Indian trans-Himalayas.</title>
        <authorList>
            <person name="Kiran S."/>
            <person name="Swarnkar M.K."/>
            <person name="Rana A."/>
            <person name="Tewari R."/>
            <person name="Gulati A."/>
        </authorList>
    </citation>
    <scope>NUCLEOTIDE SEQUENCE [LARGE SCALE GENOMIC DNA]</scope>
    <source>
        <strain evidence="11">IHBB 9852</strain>
    </source>
</reference>
<evidence type="ECO:0000313" key="11">
    <source>
        <dbReference type="EMBL" id="ANY73433.1"/>
    </source>
</evidence>
<dbReference type="GO" id="GO:0003918">
    <property type="term" value="F:DNA topoisomerase type II (double strand cut, ATP-hydrolyzing) activity"/>
    <property type="evidence" value="ECO:0007669"/>
    <property type="project" value="UniProtKB-EC"/>
</dbReference>
<evidence type="ECO:0000256" key="3">
    <source>
        <dbReference type="ARBA" id="ARBA00012895"/>
    </source>
</evidence>
<evidence type="ECO:0000259" key="10">
    <source>
        <dbReference type="Pfam" id="PF02518"/>
    </source>
</evidence>
<sequence>MNNRDVIREIEALKQQMSELQQLVYQLLLDRKPENRPVRQAQNDVSGSDEPFKERSSVFYAGTVFSQGQGIRLEPQERQMADLLGIQTEKAAKIITALGHKQRLDILKTVLAAPLTGSELVERLRMGTTGQLYHHLKALLGADLLEQEPGGRYTVPKHRQLPLLLLLAAAGDMLDTGSYMDMAEARQHASLYFGTTGNFDAHHLLWAVMENVILEHSAGYAGEIGIFLHEHGSVTVADDGRGIPVEALPHSNTPEAQSVLTDIQRLNNGAQLLVPGAEKGISIAVVNALSEALTLEIRRDGRIHRQEYRRGIPQTGMQIIGTTRETGTSVTFTPDRELFHEALDFNRIKKYTASITTAYPQLIVTLSGSNFHITS</sequence>
<dbReference type="EMBL" id="CP016809">
    <property type="protein sequence ID" value="ANY73433.1"/>
    <property type="molecule type" value="Genomic_DNA"/>
</dbReference>
<evidence type="ECO:0000256" key="4">
    <source>
        <dbReference type="ARBA" id="ARBA00022741"/>
    </source>
</evidence>
<dbReference type="SUPFAM" id="SSF46785">
    <property type="entry name" value="Winged helix' DNA-binding domain"/>
    <property type="match status" value="1"/>
</dbReference>
<dbReference type="PANTHER" id="PTHR45866">
    <property type="entry name" value="DNA GYRASE/TOPOISOMERASE SUBUNIT B"/>
    <property type="match status" value="1"/>
</dbReference>
<name>A0A1B2E0F4_9BACL</name>
<dbReference type="KEGG" id="pib:BBD41_13030"/>
<dbReference type="InterPro" id="IPR003594">
    <property type="entry name" value="HATPase_dom"/>
</dbReference>
<evidence type="ECO:0000256" key="9">
    <source>
        <dbReference type="SAM" id="Coils"/>
    </source>
</evidence>
<accession>A0A1B2E0F4</accession>
<dbReference type="PRINTS" id="PR00418">
    <property type="entry name" value="TPI2FAMILY"/>
</dbReference>
<evidence type="ECO:0000256" key="7">
    <source>
        <dbReference type="ARBA" id="ARBA00023125"/>
    </source>
</evidence>
<keyword evidence="6" id="KW-0799">Topoisomerase</keyword>
<dbReference type="InterPro" id="IPR036388">
    <property type="entry name" value="WH-like_DNA-bd_sf"/>
</dbReference>
<protein>
    <recommendedName>
        <fullName evidence="3">DNA topoisomerase (ATP-hydrolyzing)</fullName>
        <ecNumber evidence="3">5.6.2.2</ecNumber>
    </recommendedName>
</protein>
<dbReference type="Gene3D" id="1.10.10.10">
    <property type="entry name" value="Winged helix-like DNA-binding domain superfamily/Winged helix DNA-binding domain"/>
    <property type="match status" value="1"/>
</dbReference>
<feature type="domain" description="Histidine kinase/HSP90-like ATPase" evidence="10">
    <location>
        <begin position="201"/>
        <end position="336"/>
    </location>
</feature>
<feature type="coiled-coil region" evidence="9">
    <location>
        <begin position="3"/>
        <end position="30"/>
    </location>
</feature>
<dbReference type="InterPro" id="IPR011991">
    <property type="entry name" value="ArsR-like_HTH"/>
</dbReference>
<keyword evidence="4" id="KW-0547">Nucleotide-binding</keyword>
<dbReference type="AlphaFoldDB" id="A0A1B2E0F4"/>
<organism evidence="11">
    <name type="scientific">Paenibacillus ihbetae</name>
    <dbReference type="NCBI Taxonomy" id="1870820"/>
    <lineage>
        <taxon>Bacteria</taxon>
        <taxon>Bacillati</taxon>
        <taxon>Bacillota</taxon>
        <taxon>Bacilli</taxon>
        <taxon>Bacillales</taxon>
        <taxon>Paenibacillaceae</taxon>
        <taxon>Paenibacillus</taxon>
    </lineage>
</organism>